<evidence type="ECO:0000313" key="5">
    <source>
        <dbReference type="EMBL" id="CAD8918674.1"/>
    </source>
</evidence>
<dbReference type="GO" id="GO:0005483">
    <property type="term" value="F:soluble NSF attachment protein activity"/>
    <property type="evidence" value="ECO:0007669"/>
    <property type="project" value="TreeGrafter"/>
</dbReference>
<dbReference type="Gene3D" id="1.25.40.10">
    <property type="entry name" value="Tetratricopeptide repeat domain"/>
    <property type="match status" value="1"/>
</dbReference>
<dbReference type="GO" id="GO:0005774">
    <property type="term" value="C:vacuolar membrane"/>
    <property type="evidence" value="ECO:0007669"/>
    <property type="project" value="TreeGrafter"/>
</dbReference>
<dbReference type="CDD" id="cd15832">
    <property type="entry name" value="SNAP"/>
    <property type="match status" value="1"/>
</dbReference>
<dbReference type="PANTHER" id="PTHR13768">
    <property type="entry name" value="SOLUBLE NSF ATTACHMENT PROTEIN SNAP"/>
    <property type="match status" value="1"/>
</dbReference>
<dbReference type="PRINTS" id="PR00448">
    <property type="entry name" value="NSFATTACHMNT"/>
</dbReference>
<accession>A0A7S1GAW4</accession>
<evidence type="ECO:0008006" key="6">
    <source>
        <dbReference type="Google" id="ProtNLM"/>
    </source>
</evidence>
<reference evidence="5" key="1">
    <citation type="submission" date="2021-01" db="EMBL/GenBank/DDBJ databases">
        <authorList>
            <person name="Corre E."/>
            <person name="Pelletier E."/>
            <person name="Niang G."/>
            <person name="Scheremetjew M."/>
            <person name="Finn R."/>
            <person name="Kale V."/>
            <person name="Holt S."/>
            <person name="Cochrane G."/>
            <person name="Meng A."/>
            <person name="Brown T."/>
            <person name="Cohen L."/>
        </authorList>
    </citation>
    <scope>NUCLEOTIDE SEQUENCE</scope>
    <source>
        <strain evidence="5">Ms1</strain>
    </source>
</reference>
<name>A0A7S1GAW4_9STRA</name>
<evidence type="ECO:0000256" key="2">
    <source>
        <dbReference type="ARBA" id="ARBA00022448"/>
    </source>
</evidence>
<protein>
    <recommendedName>
        <fullName evidence="6">Alpha-soluble NSF attachment protein</fullName>
    </recommendedName>
</protein>
<dbReference type="Pfam" id="PF14938">
    <property type="entry name" value="SNAP"/>
    <property type="match status" value="1"/>
</dbReference>
<evidence type="ECO:0000256" key="4">
    <source>
        <dbReference type="RuleBase" id="RU367013"/>
    </source>
</evidence>
<sequence length="290" mass="32025">MASESKGDAYMADGEKALKRFSLFGAGSKFEDAGEAFLRAGNAYKVAKNWEQAAKAFQRCAECEMKTDSAHEAATHVLEAAKCLKKVNVSEAIELYLRVITQYEEMGKFSAAAKLEKEVAELYEGEHEEDKCIQHYQRAADLFAGENAVSSANGCLTKVAHYQALAEHYEEAIAVFEEIGQAFVENEMMKFKARTVFLQAGLCHLAQGDPVAAERAIARYREIDYTFADAREAKLLENVHAAYVAFDVDAFTDHVASYDSVSKLTPWMTTILLRIKEAIKAAGESAVDLS</sequence>
<keyword evidence="2 4" id="KW-0813">Transport</keyword>
<gene>
    <name evidence="5" type="ORF">BSP0115_LOCUS11936</name>
</gene>
<dbReference type="GO" id="GO:0006886">
    <property type="term" value="P:intracellular protein transport"/>
    <property type="evidence" value="ECO:0007669"/>
    <property type="project" value="UniProtKB-UniRule"/>
</dbReference>
<dbReference type="SUPFAM" id="SSF48452">
    <property type="entry name" value="TPR-like"/>
    <property type="match status" value="1"/>
</dbReference>
<dbReference type="InterPro" id="IPR011990">
    <property type="entry name" value="TPR-like_helical_dom_sf"/>
</dbReference>
<organism evidence="5">
    <name type="scientific">Bicosoecida sp. CB-2014</name>
    <dbReference type="NCBI Taxonomy" id="1486930"/>
    <lineage>
        <taxon>Eukaryota</taxon>
        <taxon>Sar</taxon>
        <taxon>Stramenopiles</taxon>
        <taxon>Bigyra</taxon>
        <taxon>Opalozoa</taxon>
        <taxon>Bicosoecida</taxon>
    </lineage>
</organism>
<keyword evidence="4" id="KW-0931">ER-Golgi transport</keyword>
<keyword evidence="4" id="KW-0472">Membrane</keyword>
<dbReference type="AlphaFoldDB" id="A0A7S1GAW4"/>
<dbReference type="InterPro" id="IPR019734">
    <property type="entry name" value="TPR_rpt"/>
</dbReference>
<evidence type="ECO:0000256" key="1">
    <source>
        <dbReference type="ARBA" id="ARBA00010050"/>
    </source>
</evidence>
<proteinExistence type="inferred from homology"/>
<keyword evidence="3 4" id="KW-0653">Protein transport</keyword>
<dbReference type="PANTHER" id="PTHR13768:SF8">
    <property type="entry name" value="ALPHA-SOLUBLE NSF ATTACHMENT PROTEIN"/>
    <property type="match status" value="1"/>
</dbReference>
<comment type="subcellular location">
    <subcellularLocation>
        <location evidence="4">Membrane</location>
        <topology evidence="4">Peripheral membrane protein</topology>
    </subcellularLocation>
</comment>
<dbReference type="InterPro" id="IPR000744">
    <property type="entry name" value="NSF_attach"/>
</dbReference>
<dbReference type="GO" id="GO:0031201">
    <property type="term" value="C:SNARE complex"/>
    <property type="evidence" value="ECO:0007669"/>
    <property type="project" value="TreeGrafter"/>
</dbReference>
<dbReference type="GO" id="GO:0035494">
    <property type="term" value="P:SNARE complex disassembly"/>
    <property type="evidence" value="ECO:0007669"/>
    <property type="project" value="TreeGrafter"/>
</dbReference>
<evidence type="ECO:0000256" key="3">
    <source>
        <dbReference type="ARBA" id="ARBA00022927"/>
    </source>
</evidence>
<comment type="similarity">
    <text evidence="1 4">Belongs to the SNAP family.</text>
</comment>
<comment type="function">
    <text evidence="4">Required for vesicular transport between the endoplasmic reticulum and the Golgi apparatus.</text>
</comment>
<dbReference type="SMART" id="SM00028">
    <property type="entry name" value="TPR"/>
    <property type="match status" value="3"/>
</dbReference>
<dbReference type="EMBL" id="HBFS01017737">
    <property type="protein sequence ID" value="CAD8918674.1"/>
    <property type="molecule type" value="Transcribed_RNA"/>
</dbReference>
<dbReference type="GO" id="GO:0019905">
    <property type="term" value="F:syntaxin binding"/>
    <property type="evidence" value="ECO:0007669"/>
    <property type="project" value="TreeGrafter"/>
</dbReference>